<name>A0A7R9BZ36_9CRUS</name>
<evidence type="ECO:0000256" key="4">
    <source>
        <dbReference type="PROSITE-ProRule" id="PRU00191"/>
    </source>
</evidence>
<feature type="domain" description="Rho-GAP" evidence="7">
    <location>
        <begin position="259"/>
        <end position="495"/>
    </location>
</feature>
<evidence type="ECO:0000259" key="6">
    <source>
        <dbReference type="PROSITE" id="PS50081"/>
    </source>
</evidence>
<keyword evidence="3" id="KW-0862">Zinc</keyword>
<dbReference type="FunFam" id="3.30.60.20:FF:000025">
    <property type="entry name" value="Chimaerin"/>
    <property type="match status" value="1"/>
</dbReference>
<organism evidence="8">
    <name type="scientific">Notodromas monacha</name>
    <dbReference type="NCBI Taxonomy" id="399045"/>
    <lineage>
        <taxon>Eukaryota</taxon>
        <taxon>Metazoa</taxon>
        <taxon>Ecdysozoa</taxon>
        <taxon>Arthropoda</taxon>
        <taxon>Crustacea</taxon>
        <taxon>Oligostraca</taxon>
        <taxon>Ostracoda</taxon>
        <taxon>Podocopa</taxon>
        <taxon>Podocopida</taxon>
        <taxon>Cypridocopina</taxon>
        <taxon>Cypridoidea</taxon>
        <taxon>Cyprididae</taxon>
        <taxon>Notodromas</taxon>
    </lineage>
</organism>
<dbReference type="InterPro" id="IPR046349">
    <property type="entry name" value="C1-like_sf"/>
</dbReference>
<dbReference type="InterPro" id="IPR036860">
    <property type="entry name" value="SH2_dom_sf"/>
</dbReference>
<evidence type="ECO:0000256" key="1">
    <source>
        <dbReference type="ARBA" id="ARBA00022468"/>
    </source>
</evidence>
<dbReference type="PANTHER" id="PTHR46075:SF2">
    <property type="entry name" value="RHO GTPASE ACTIVATING PROTEIN AT 5A, ISOFORM A"/>
    <property type="match status" value="1"/>
</dbReference>
<evidence type="ECO:0008006" key="10">
    <source>
        <dbReference type="Google" id="ProtNLM"/>
    </source>
</evidence>
<dbReference type="AlphaFoldDB" id="A0A7R9BZ36"/>
<protein>
    <recommendedName>
        <fullName evidence="10">Chimerin 2</fullName>
    </recommendedName>
</protein>
<dbReference type="PRINTS" id="PR00401">
    <property type="entry name" value="SH2DOMAIN"/>
</dbReference>
<dbReference type="PANTHER" id="PTHR46075">
    <property type="entry name" value="CHIMERIN FAMILY MEMBER"/>
    <property type="match status" value="1"/>
</dbReference>
<dbReference type="SMART" id="SM00324">
    <property type="entry name" value="RhoGAP"/>
    <property type="match status" value="1"/>
</dbReference>
<dbReference type="EMBL" id="CAJPEX010007690">
    <property type="protein sequence ID" value="CAG0924452.1"/>
    <property type="molecule type" value="Genomic_DNA"/>
</dbReference>
<evidence type="ECO:0000256" key="2">
    <source>
        <dbReference type="ARBA" id="ARBA00022723"/>
    </source>
</evidence>
<dbReference type="PRINTS" id="PR00008">
    <property type="entry name" value="DAGPEDOMAIN"/>
</dbReference>
<dbReference type="InterPro" id="IPR002219">
    <property type="entry name" value="PKC_DAG/PE"/>
</dbReference>
<sequence>MARSESLSSDDSLRHQFPSDLWKDYLFNLQSQAPLPLPIYSRREIVGRPKPMQYGREFHGSIGRDEAEMLLKNKEGAYLVRESQSAVGSYALSMWVNGAIKHYMLYYDGKSHFLREDKKYDTLRDLVADGLIFMFLEARASDYIERMFREASYASSPFVTLQAKKREFSLRRTLKNHKVVDWRRSSEVDIQSYEKQHTFQTQTFRRFHWCDLCGNFLWGVVAQGVKCGDCDFVAHERCSKRVPATCSPEMKHLRGVYGADLTGVCKAMNRCPPFVVDLCIEEIEARGLHIEGLYRVSPSSDELDTLRFTLDQGKCLWMIFVPFEESGIPYSLEKDMYLNMEATNLAIYPDIHVICGVLKLFFRLLPIPLIPYDSYRDVIASVQNNITEKAKLKSLKTAIQNIPPAHYSTLKAFMVHLARVAARSQVNRMTAENLALILAPSLLRSPHISQPPSPCAKRGSDAAKDVPTFLSNPMETIPFERSVIELLIVYQREMFDA</sequence>
<evidence type="ECO:0000259" key="5">
    <source>
        <dbReference type="PROSITE" id="PS50001"/>
    </source>
</evidence>
<gene>
    <name evidence="8" type="ORF">NMOB1V02_LOCUS11907</name>
</gene>
<dbReference type="PROSITE" id="PS50238">
    <property type="entry name" value="RHOGAP"/>
    <property type="match status" value="1"/>
</dbReference>
<proteinExistence type="predicted"/>
<dbReference type="Proteomes" id="UP000678499">
    <property type="component" value="Unassembled WGS sequence"/>
</dbReference>
<dbReference type="Gene3D" id="1.10.555.10">
    <property type="entry name" value="Rho GTPase activation protein"/>
    <property type="match status" value="1"/>
</dbReference>
<dbReference type="GO" id="GO:0005096">
    <property type="term" value="F:GTPase activator activity"/>
    <property type="evidence" value="ECO:0007669"/>
    <property type="project" value="UniProtKB-KW"/>
</dbReference>
<dbReference type="GO" id="GO:0046872">
    <property type="term" value="F:metal ion binding"/>
    <property type="evidence" value="ECO:0007669"/>
    <property type="project" value="UniProtKB-KW"/>
</dbReference>
<dbReference type="PROSITE" id="PS50081">
    <property type="entry name" value="ZF_DAG_PE_2"/>
    <property type="match status" value="1"/>
</dbReference>
<keyword evidence="1" id="KW-0343">GTPase activation</keyword>
<keyword evidence="4" id="KW-0727">SH2 domain</keyword>
<dbReference type="Pfam" id="PF00620">
    <property type="entry name" value="RhoGAP"/>
    <property type="match status" value="1"/>
</dbReference>
<evidence type="ECO:0000259" key="7">
    <source>
        <dbReference type="PROSITE" id="PS50238"/>
    </source>
</evidence>
<reference evidence="8" key="1">
    <citation type="submission" date="2020-11" db="EMBL/GenBank/DDBJ databases">
        <authorList>
            <person name="Tran Van P."/>
        </authorList>
    </citation>
    <scope>NUCLEOTIDE SEQUENCE</scope>
</reference>
<evidence type="ECO:0000313" key="8">
    <source>
        <dbReference type="EMBL" id="CAD7284300.1"/>
    </source>
</evidence>
<dbReference type="PROSITE" id="PS50001">
    <property type="entry name" value="SH2"/>
    <property type="match status" value="1"/>
</dbReference>
<feature type="domain" description="Phorbol-ester/DAG-type" evidence="6">
    <location>
        <begin position="196"/>
        <end position="246"/>
    </location>
</feature>
<accession>A0A7R9BZ36</accession>
<dbReference type="SUPFAM" id="SSF57889">
    <property type="entry name" value="Cysteine-rich domain"/>
    <property type="match status" value="1"/>
</dbReference>
<dbReference type="SUPFAM" id="SSF55550">
    <property type="entry name" value="SH2 domain"/>
    <property type="match status" value="1"/>
</dbReference>
<dbReference type="InterPro" id="IPR008936">
    <property type="entry name" value="Rho_GTPase_activation_prot"/>
</dbReference>
<keyword evidence="2" id="KW-0479">Metal-binding</keyword>
<dbReference type="Pfam" id="PF00017">
    <property type="entry name" value="SH2"/>
    <property type="match status" value="1"/>
</dbReference>
<dbReference type="EMBL" id="OA889727">
    <property type="protein sequence ID" value="CAD7284300.1"/>
    <property type="molecule type" value="Genomic_DNA"/>
</dbReference>
<dbReference type="Gene3D" id="3.30.505.10">
    <property type="entry name" value="SH2 domain"/>
    <property type="match status" value="1"/>
</dbReference>
<dbReference type="InterPro" id="IPR051854">
    <property type="entry name" value="Rho-type_GAP"/>
</dbReference>
<dbReference type="SUPFAM" id="SSF48350">
    <property type="entry name" value="GTPase activation domain, GAP"/>
    <property type="match status" value="1"/>
</dbReference>
<keyword evidence="9" id="KW-1185">Reference proteome</keyword>
<evidence type="ECO:0000313" key="9">
    <source>
        <dbReference type="Proteomes" id="UP000678499"/>
    </source>
</evidence>
<dbReference type="InterPro" id="IPR000980">
    <property type="entry name" value="SH2"/>
</dbReference>
<dbReference type="SMART" id="SM00109">
    <property type="entry name" value="C1"/>
    <property type="match status" value="1"/>
</dbReference>
<dbReference type="CDD" id="cd20806">
    <property type="entry name" value="C1_CHN"/>
    <property type="match status" value="1"/>
</dbReference>
<dbReference type="InterPro" id="IPR020454">
    <property type="entry name" value="DAG/PE-bd"/>
</dbReference>
<evidence type="ECO:0000256" key="3">
    <source>
        <dbReference type="ARBA" id="ARBA00022833"/>
    </source>
</evidence>
<dbReference type="SMART" id="SM00252">
    <property type="entry name" value="SH2"/>
    <property type="match status" value="1"/>
</dbReference>
<dbReference type="GO" id="GO:0007165">
    <property type="term" value="P:signal transduction"/>
    <property type="evidence" value="ECO:0007669"/>
    <property type="project" value="InterPro"/>
</dbReference>
<dbReference type="OrthoDB" id="3196451at2759"/>
<feature type="domain" description="SH2" evidence="5">
    <location>
        <begin position="57"/>
        <end position="127"/>
    </location>
</feature>
<dbReference type="PROSITE" id="PS00479">
    <property type="entry name" value="ZF_DAG_PE_1"/>
    <property type="match status" value="1"/>
</dbReference>
<dbReference type="Gene3D" id="3.30.60.20">
    <property type="match status" value="1"/>
</dbReference>
<dbReference type="InterPro" id="IPR000198">
    <property type="entry name" value="RhoGAP_dom"/>
</dbReference>
<dbReference type="Pfam" id="PF00130">
    <property type="entry name" value="C1_1"/>
    <property type="match status" value="1"/>
</dbReference>